<evidence type="ECO:0000313" key="3">
    <source>
        <dbReference type="Proteomes" id="UP000242146"/>
    </source>
</evidence>
<accession>A0A1X2GRR7</accession>
<dbReference type="STRING" id="101127.A0A1X2GRR7"/>
<organism evidence="2 3">
    <name type="scientific">Hesseltinella vesiculosa</name>
    <dbReference type="NCBI Taxonomy" id="101127"/>
    <lineage>
        <taxon>Eukaryota</taxon>
        <taxon>Fungi</taxon>
        <taxon>Fungi incertae sedis</taxon>
        <taxon>Mucoromycota</taxon>
        <taxon>Mucoromycotina</taxon>
        <taxon>Mucoromycetes</taxon>
        <taxon>Mucorales</taxon>
        <taxon>Cunninghamellaceae</taxon>
        <taxon>Hesseltinella</taxon>
    </lineage>
</organism>
<dbReference type="AlphaFoldDB" id="A0A1X2GRR7"/>
<keyword evidence="3" id="KW-1185">Reference proteome</keyword>
<name>A0A1X2GRR7_9FUNG</name>
<feature type="region of interest" description="Disordered" evidence="1">
    <location>
        <begin position="19"/>
        <end position="51"/>
    </location>
</feature>
<comment type="caution">
    <text evidence="2">The sequence shown here is derived from an EMBL/GenBank/DDBJ whole genome shotgun (WGS) entry which is preliminary data.</text>
</comment>
<reference evidence="2 3" key="1">
    <citation type="submission" date="2016-07" db="EMBL/GenBank/DDBJ databases">
        <title>Pervasive Adenine N6-methylation of Active Genes in Fungi.</title>
        <authorList>
            <consortium name="DOE Joint Genome Institute"/>
            <person name="Mondo S.J."/>
            <person name="Dannebaum R.O."/>
            <person name="Kuo R.C."/>
            <person name="Labutti K."/>
            <person name="Haridas S."/>
            <person name="Kuo A."/>
            <person name="Salamov A."/>
            <person name="Ahrendt S.R."/>
            <person name="Lipzen A."/>
            <person name="Sullivan W."/>
            <person name="Andreopoulos W.B."/>
            <person name="Clum A."/>
            <person name="Lindquist E."/>
            <person name="Daum C."/>
            <person name="Ramamoorthy G.K."/>
            <person name="Gryganskyi A."/>
            <person name="Culley D."/>
            <person name="Magnuson J.K."/>
            <person name="James T.Y."/>
            <person name="O'Malley M.A."/>
            <person name="Stajich J.E."/>
            <person name="Spatafora J.W."/>
            <person name="Visel A."/>
            <person name="Grigoriev I.V."/>
        </authorList>
    </citation>
    <scope>NUCLEOTIDE SEQUENCE [LARGE SCALE GENOMIC DNA]</scope>
    <source>
        <strain evidence="2 3">NRRL 3301</strain>
    </source>
</reference>
<dbReference type="EMBL" id="MCGT01000005">
    <property type="protein sequence ID" value="ORX59765.1"/>
    <property type="molecule type" value="Genomic_DNA"/>
</dbReference>
<evidence type="ECO:0000256" key="1">
    <source>
        <dbReference type="SAM" id="MobiDB-lite"/>
    </source>
</evidence>
<proteinExistence type="predicted"/>
<dbReference type="Proteomes" id="UP000242146">
    <property type="component" value="Unassembled WGS sequence"/>
</dbReference>
<gene>
    <name evidence="2" type="ORF">DM01DRAFT_305530</name>
</gene>
<protein>
    <submittedName>
        <fullName evidence="2">Uncharacterized protein</fullName>
    </submittedName>
</protein>
<sequence length="93" mass="10956">MHQMREHYLTKQLRLAQEETNQLRQHLQDKKPTPSLLENPRPSPYPIPTSPYQEEQHILRHTRAQLGLIEFLEGEADIRAALSRFKQLLLSTC</sequence>
<evidence type="ECO:0000313" key="2">
    <source>
        <dbReference type="EMBL" id="ORX59765.1"/>
    </source>
</evidence>
<dbReference type="OrthoDB" id="2252112at2759"/>